<evidence type="ECO:0000256" key="11">
    <source>
        <dbReference type="RuleBase" id="RU367115"/>
    </source>
</evidence>
<evidence type="ECO:0000259" key="13">
    <source>
        <dbReference type="PROSITE" id="PS50089"/>
    </source>
</evidence>
<dbReference type="UniPathway" id="UPA00143"/>
<dbReference type="Gene3D" id="3.30.40.10">
    <property type="entry name" value="Zinc/RING finger domain, C3HC4 (zinc finger)"/>
    <property type="match status" value="1"/>
</dbReference>
<keyword evidence="5" id="KW-0879">Wnt signaling pathway</keyword>
<dbReference type="PROSITE" id="PS50918">
    <property type="entry name" value="WWE"/>
    <property type="match status" value="1"/>
</dbReference>
<dbReference type="GO" id="GO:0005634">
    <property type="term" value="C:nucleus"/>
    <property type="evidence" value="ECO:0007669"/>
    <property type="project" value="TreeGrafter"/>
</dbReference>
<dbReference type="PANTHER" id="PTHR13417:SF2">
    <property type="entry name" value="E3 UBIQUITIN-PROTEIN LIGASE RNF146"/>
    <property type="match status" value="1"/>
</dbReference>
<dbReference type="GO" id="GO:0061630">
    <property type="term" value="F:ubiquitin protein ligase activity"/>
    <property type="evidence" value="ECO:0007669"/>
    <property type="project" value="UniProtKB-UniRule"/>
</dbReference>
<comment type="pathway">
    <text evidence="11">Protein modification; protein ubiquitination.</text>
</comment>
<dbReference type="PANTHER" id="PTHR13417">
    <property type="entry name" value="E3 UBIQUITIN-PROTEIN LIGASE RNF146"/>
    <property type="match status" value="1"/>
</dbReference>
<keyword evidence="7 10" id="KW-0863">Zinc-finger</keyword>
<keyword evidence="3 11" id="KW-0963">Cytoplasm</keyword>
<dbReference type="SMART" id="SM00678">
    <property type="entry name" value="WWE"/>
    <property type="match status" value="1"/>
</dbReference>
<gene>
    <name evidence="15" type="ORF">EB796_018036</name>
</gene>
<dbReference type="InterPro" id="IPR004170">
    <property type="entry name" value="WWE_dom"/>
</dbReference>
<evidence type="ECO:0000256" key="4">
    <source>
        <dbReference type="ARBA" id="ARBA00022679"/>
    </source>
</evidence>
<dbReference type="PROSITE" id="PS00518">
    <property type="entry name" value="ZF_RING_1"/>
    <property type="match status" value="1"/>
</dbReference>
<keyword evidence="8 11" id="KW-0833">Ubl conjugation pathway</keyword>
<keyword evidence="9 11" id="KW-0862">Zinc</keyword>
<dbReference type="GO" id="GO:0008270">
    <property type="term" value="F:zinc ion binding"/>
    <property type="evidence" value="ECO:0007669"/>
    <property type="project" value="UniProtKB-UniRule"/>
</dbReference>
<evidence type="ECO:0000256" key="1">
    <source>
        <dbReference type="ARBA" id="ARBA00000900"/>
    </source>
</evidence>
<feature type="domain" description="RING-type" evidence="13">
    <location>
        <begin position="3"/>
        <end position="41"/>
    </location>
</feature>
<feature type="domain" description="WWE" evidence="14">
    <location>
        <begin position="59"/>
        <end position="137"/>
    </location>
</feature>
<comment type="function">
    <text evidence="11">E3 ubiquitin-protein ligase that specifically binds poly-ADP-ribosylated proteins and mediates their ubiquitination and subsequent degradation.</text>
</comment>
<evidence type="ECO:0000256" key="3">
    <source>
        <dbReference type="ARBA" id="ARBA00022490"/>
    </source>
</evidence>
<evidence type="ECO:0000256" key="5">
    <source>
        <dbReference type="ARBA" id="ARBA00022687"/>
    </source>
</evidence>
<keyword evidence="6 11" id="KW-0479">Metal-binding</keyword>
<comment type="catalytic activity">
    <reaction evidence="1 11">
        <text>S-ubiquitinyl-[E2 ubiquitin-conjugating enzyme]-L-cysteine + [acceptor protein]-L-lysine = [E2 ubiquitin-conjugating enzyme]-L-cysteine + N(6)-ubiquitinyl-[acceptor protein]-L-lysine.</text>
        <dbReference type="EC" id="2.3.2.27"/>
    </reaction>
</comment>
<comment type="domain">
    <text evidence="11">The WWE domain mediates non-covalent poly(ADP-ribose)-binding.</text>
</comment>
<dbReference type="Pfam" id="PF02825">
    <property type="entry name" value="WWE"/>
    <property type="match status" value="1"/>
</dbReference>
<dbReference type="EC" id="2.3.2.27" evidence="11"/>
<comment type="caution">
    <text evidence="15">The sequence shown here is derived from an EMBL/GenBank/DDBJ whole genome shotgun (WGS) entry which is preliminary data.</text>
</comment>
<comment type="PTM">
    <text evidence="11">Ubiquitinated; autoubiquitinated.</text>
</comment>
<dbReference type="InterPro" id="IPR018123">
    <property type="entry name" value="WWE-dom_subgr"/>
</dbReference>
<evidence type="ECO:0000256" key="6">
    <source>
        <dbReference type="ARBA" id="ARBA00022723"/>
    </source>
</evidence>
<evidence type="ECO:0000259" key="14">
    <source>
        <dbReference type="PROSITE" id="PS50918"/>
    </source>
</evidence>
<evidence type="ECO:0000256" key="7">
    <source>
        <dbReference type="ARBA" id="ARBA00022771"/>
    </source>
</evidence>
<evidence type="ECO:0000256" key="2">
    <source>
        <dbReference type="ARBA" id="ARBA00004514"/>
    </source>
</evidence>
<dbReference type="Proteomes" id="UP000593567">
    <property type="component" value="Unassembled WGS sequence"/>
</dbReference>
<dbReference type="InterPro" id="IPR044110">
    <property type="entry name" value="RING-HC_RNF146"/>
</dbReference>
<accession>A0A7J7JBN3</accession>
<evidence type="ECO:0000256" key="8">
    <source>
        <dbReference type="ARBA" id="ARBA00022786"/>
    </source>
</evidence>
<dbReference type="InterPro" id="IPR033509">
    <property type="entry name" value="RNF146"/>
</dbReference>
<sequence length="236" mass="26821">MECPVCYQQCVHPVKLPCNHIFCYLCVKGVVTRTRKCAMCRLPISLQYLENPEVIDESDLKVDSNSQPNIIQWFYQARSRGWWLYEERIAVEIEERFKADPNAIFDLQIAGFLYTIDLKHMKQYRKDDSNVSRAIKRDYMKHVTEVQGKAGLRLNRNTNSLASRTVEGSTSAQDTATNSNIPTNSLLTTEQGNVLRHRTSRQASDTVDLSQLVADININRDTDSDDSETGGTVALV</sequence>
<protein>
    <recommendedName>
        <fullName evidence="11">E3 ubiquitin-protein ligase</fullName>
        <ecNumber evidence="11">2.3.2.27</ecNumber>
    </recommendedName>
</protein>
<dbReference type="InterPro" id="IPR013083">
    <property type="entry name" value="Znf_RING/FYVE/PHD"/>
</dbReference>
<dbReference type="GO" id="GO:0016055">
    <property type="term" value="P:Wnt signaling pathway"/>
    <property type="evidence" value="ECO:0007669"/>
    <property type="project" value="UniProtKB-KW"/>
</dbReference>
<dbReference type="AlphaFoldDB" id="A0A7J7JBN3"/>
<evidence type="ECO:0000313" key="15">
    <source>
        <dbReference type="EMBL" id="KAF6023669.1"/>
    </source>
</evidence>
<dbReference type="CDD" id="cd16546">
    <property type="entry name" value="RING-HC_RNF146"/>
    <property type="match status" value="1"/>
</dbReference>
<dbReference type="Pfam" id="PF13920">
    <property type="entry name" value="zf-C3HC4_3"/>
    <property type="match status" value="1"/>
</dbReference>
<dbReference type="InterPro" id="IPR037197">
    <property type="entry name" value="WWE_dom_sf"/>
</dbReference>
<dbReference type="SMART" id="SM00184">
    <property type="entry name" value="RING"/>
    <property type="match status" value="1"/>
</dbReference>
<organism evidence="15 16">
    <name type="scientific">Bugula neritina</name>
    <name type="common">Brown bryozoan</name>
    <name type="synonym">Sertularia neritina</name>
    <dbReference type="NCBI Taxonomy" id="10212"/>
    <lineage>
        <taxon>Eukaryota</taxon>
        <taxon>Metazoa</taxon>
        <taxon>Spiralia</taxon>
        <taxon>Lophotrochozoa</taxon>
        <taxon>Bryozoa</taxon>
        <taxon>Gymnolaemata</taxon>
        <taxon>Cheilostomatida</taxon>
        <taxon>Flustrina</taxon>
        <taxon>Buguloidea</taxon>
        <taxon>Bugulidae</taxon>
        <taxon>Bugula</taxon>
    </lineage>
</organism>
<keyword evidence="4 11" id="KW-0808">Transferase</keyword>
<dbReference type="InterPro" id="IPR017907">
    <property type="entry name" value="Znf_RING_CS"/>
</dbReference>
<name>A0A7J7JBN3_BUGNE</name>
<dbReference type="InterPro" id="IPR001841">
    <property type="entry name" value="Znf_RING"/>
</dbReference>
<evidence type="ECO:0000256" key="10">
    <source>
        <dbReference type="PROSITE-ProRule" id="PRU00175"/>
    </source>
</evidence>
<evidence type="ECO:0000313" key="16">
    <source>
        <dbReference type="Proteomes" id="UP000593567"/>
    </source>
</evidence>
<dbReference type="GO" id="GO:0072572">
    <property type="term" value="F:poly-ADP-D-ribose binding"/>
    <property type="evidence" value="ECO:0007669"/>
    <property type="project" value="UniProtKB-UniRule"/>
</dbReference>
<comment type="subcellular location">
    <subcellularLocation>
        <location evidence="2 11">Cytoplasm</location>
        <location evidence="2 11">Cytosol</location>
    </subcellularLocation>
</comment>
<dbReference type="OrthoDB" id="10065815at2759"/>
<dbReference type="SUPFAM" id="SSF117839">
    <property type="entry name" value="WWE domain"/>
    <property type="match status" value="1"/>
</dbReference>
<dbReference type="GO" id="GO:0006511">
    <property type="term" value="P:ubiquitin-dependent protein catabolic process"/>
    <property type="evidence" value="ECO:0007669"/>
    <property type="project" value="UniProtKB-UniRule"/>
</dbReference>
<feature type="region of interest" description="Disordered" evidence="12">
    <location>
        <begin position="162"/>
        <end position="185"/>
    </location>
</feature>
<keyword evidence="16" id="KW-1185">Reference proteome</keyword>
<dbReference type="PROSITE" id="PS50089">
    <property type="entry name" value="ZF_RING_2"/>
    <property type="match status" value="1"/>
</dbReference>
<dbReference type="Gene3D" id="3.30.720.50">
    <property type="match status" value="1"/>
</dbReference>
<evidence type="ECO:0000256" key="9">
    <source>
        <dbReference type="ARBA" id="ARBA00022833"/>
    </source>
</evidence>
<proteinExistence type="predicted"/>
<dbReference type="SUPFAM" id="SSF57850">
    <property type="entry name" value="RING/U-box"/>
    <property type="match status" value="1"/>
</dbReference>
<dbReference type="GO" id="GO:0051865">
    <property type="term" value="P:protein autoubiquitination"/>
    <property type="evidence" value="ECO:0007669"/>
    <property type="project" value="UniProtKB-UniRule"/>
</dbReference>
<dbReference type="EMBL" id="VXIV02002680">
    <property type="protein sequence ID" value="KAF6023669.1"/>
    <property type="molecule type" value="Genomic_DNA"/>
</dbReference>
<dbReference type="GO" id="GO:0005829">
    <property type="term" value="C:cytosol"/>
    <property type="evidence" value="ECO:0007669"/>
    <property type="project" value="UniProtKB-SubCell"/>
</dbReference>
<evidence type="ECO:0000256" key="12">
    <source>
        <dbReference type="SAM" id="MobiDB-lite"/>
    </source>
</evidence>
<reference evidence="15" key="1">
    <citation type="submission" date="2020-06" db="EMBL/GenBank/DDBJ databases">
        <title>Draft genome of Bugula neritina, a colonial animal packing powerful symbionts and potential medicines.</title>
        <authorList>
            <person name="Rayko M."/>
        </authorList>
    </citation>
    <scope>NUCLEOTIDE SEQUENCE [LARGE SCALE GENOMIC DNA]</scope>
    <source>
        <strain evidence="15">Kwan_BN1</strain>
    </source>
</reference>